<protein>
    <recommendedName>
        <fullName evidence="3">Alpha/beta hydrolase</fullName>
    </recommendedName>
</protein>
<comment type="caution">
    <text evidence="1">The sequence shown here is derived from an EMBL/GenBank/DDBJ whole genome shotgun (WGS) entry which is preliminary data.</text>
</comment>
<reference evidence="2" key="1">
    <citation type="submission" date="2017-03" db="EMBL/GenBank/DDBJ databases">
        <title>Novel pathways for hydrocarbon cycling and metabolic interdependencies in hydrothermal sediment communities.</title>
        <authorList>
            <person name="Dombrowski N."/>
            <person name="Seitz K."/>
            <person name="Teske A."/>
            <person name="Baker B."/>
        </authorList>
    </citation>
    <scope>NUCLEOTIDE SEQUENCE [LARGE SCALE GENOMIC DNA]</scope>
</reference>
<evidence type="ECO:0000313" key="2">
    <source>
        <dbReference type="Proteomes" id="UP000192520"/>
    </source>
</evidence>
<dbReference type="InterPro" id="IPR029058">
    <property type="entry name" value="AB_hydrolase_fold"/>
</dbReference>
<dbReference type="STRING" id="1968527.B5M47_02905"/>
<dbReference type="PANTHER" id="PTHR15394">
    <property type="entry name" value="SERINE HYDROLASE RBBP9"/>
    <property type="match status" value="1"/>
</dbReference>
<dbReference type="InterPro" id="IPR010662">
    <property type="entry name" value="RBBP9/YdeN"/>
</dbReference>
<proteinExistence type="predicted"/>
<evidence type="ECO:0000313" key="1">
    <source>
        <dbReference type="EMBL" id="OQX50824.1"/>
    </source>
</evidence>
<dbReference type="Gene3D" id="3.40.50.1820">
    <property type="entry name" value="alpha/beta hydrolase"/>
    <property type="match status" value="1"/>
</dbReference>
<dbReference type="Proteomes" id="UP000192520">
    <property type="component" value="Unassembled WGS sequence"/>
</dbReference>
<accession>A0A1W9NXL5</accession>
<dbReference type="EMBL" id="MZGJ01000017">
    <property type="protein sequence ID" value="OQX50824.1"/>
    <property type="molecule type" value="Genomic_DNA"/>
</dbReference>
<dbReference type="AlphaFoldDB" id="A0A1W9NXL5"/>
<name>A0A1W9NXL5_UNCC3</name>
<gene>
    <name evidence="1" type="ORF">B5M47_02905</name>
</gene>
<evidence type="ECO:0008006" key="3">
    <source>
        <dbReference type="Google" id="ProtNLM"/>
    </source>
</evidence>
<sequence length="183" mass="21113">MKNVLILHGTGNNSQGNWFPWLKKELERRGYKVWVPDLPDADYPNTKKYLKHIFSNWQFDEDSIVVGHSSGAVAILGFLQNLPENVVIKKAILVSAFKDNLSWDALNGLFEEPFNWEKIKAHAKRVVLYHSDNDPYVPLSHAQYLKEKLDAELLVKKGQGHFNLEVGPQYKQFPELLEKILED</sequence>
<organism evidence="1 2">
    <name type="scientific">candidate division CPR3 bacterium 4484_211</name>
    <dbReference type="NCBI Taxonomy" id="1968527"/>
    <lineage>
        <taxon>Bacteria</taxon>
        <taxon>Bacteria division CPR3</taxon>
    </lineage>
</organism>
<dbReference type="GO" id="GO:0016787">
    <property type="term" value="F:hydrolase activity"/>
    <property type="evidence" value="ECO:0007669"/>
    <property type="project" value="InterPro"/>
</dbReference>
<dbReference type="PANTHER" id="PTHR15394:SF3">
    <property type="entry name" value="SERINE HYDROLASE RBBP9"/>
    <property type="match status" value="1"/>
</dbReference>
<dbReference type="Pfam" id="PF06821">
    <property type="entry name" value="Ser_hydrolase"/>
    <property type="match status" value="1"/>
</dbReference>
<dbReference type="SUPFAM" id="SSF53474">
    <property type="entry name" value="alpha/beta-Hydrolases"/>
    <property type="match status" value="1"/>
</dbReference>